<dbReference type="InterPro" id="IPR004323">
    <property type="entry name" value="Ion_tolerance_CutA"/>
</dbReference>
<protein>
    <submittedName>
        <fullName evidence="2">Divalent cation tolerance protein</fullName>
    </submittedName>
</protein>
<dbReference type="Gene3D" id="3.30.70.120">
    <property type="match status" value="1"/>
</dbReference>
<gene>
    <name evidence="2" type="ORF">SAMN02745181_1621</name>
</gene>
<proteinExistence type="inferred from homology"/>
<evidence type="ECO:0000256" key="1">
    <source>
        <dbReference type="ARBA" id="ARBA00010169"/>
    </source>
</evidence>
<name>A0A1M6HYT1_9BACT</name>
<evidence type="ECO:0000313" key="3">
    <source>
        <dbReference type="Proteomes" id="UP000184510"/>
    </source>
</evidence>
<dbReference type="Pfam" id="PF03091">
    <property type="entry name" value="CutA1"/>
    <property type="match status" value="1"/>
</dbReference>
<dbReference type="PANTHER" id="PTHR23419:SF8">
    <property type="entry name" value="FI09726P"/>
    <property type="match status" value="1"/>
</dbReference>
<dbReference type="OrthoDB" id="37622at2"/>
<dbReference type="RefSeq" id="WP_143183229.1">
    <property type="nucleotide sequence ID" value="NZ_FQYR01000003.1"/>
</dbReference>
<comment type="similarity">
    <text evidence="1">Belongs to the CutA family.</text>
</comment>
<dbReference type="EMBL" id="FQYR01000003">
    <property type="protein sequence ID" value="SHJ27311.1"/>
    <property type="molecule type" value="Genomic_DNA"/>
</dbReference>
<dbReference type="Proteomes" id="UP000184510">
    <property type="component" value="Unassembled WGS sequence"/>
</dbReference>
<dbReference type="InParanoid" id="A0A1M6HYT1"/>
<dbReference type="FunCoup" id="A0A1M6HYT1">
    <property type="interactions" value="151"/>
</dbReference>
<dbReference type="AlphaFoldDB" id="A0A1M6HYT1"/>
<keyword evidence="3" id="KW-1185">Reference proteome</keyword>
<evidence type="ECO:0000313" key="2">
    <source>
        <dbReference type="EMBL" id="SHJ27311.1"/>
    </source>
</evidence>
<dbReference type="PANTHER" id="PTHR23419">
    <property type="entry name" value="DIVALENT CATION TOLERANCE CUTA-RELATED"/>
    <property type="match status" value="1"/>
</dbReference>
<dbReference type="InterPro" id="IPR015867">
    <property type="entry name" value="N-reg_PII/ATP_PRibTrfase_C"/>
</dbReference>
<accession>A0A1M6HYT1</accession>
<dbReference type="InterPro" id="IPR011322">
    <property type="entry name" value="N-reg_PII-like_a/b"/>
</dbReference>
<dbReference type="GO" id="GO:0005507">
    <property type="term" value="F:copper ion binding"/>
    <property type="evidence" value="ECO:0007669"/>
    <property type="project" value="TreeGrafter"/>
</dbReference>
<organism evidence="2 3">
    <name type="scientific">Rubritalea squalenifaciens DSM 18772</name>
    <dbReference type="NCBI Taxonomy" id="1123071"/>
    <lineage>
        <taxon>Bacteria</taxon>
        <taxon>Pseudomonadati</taxon>
        <taxon>Verrucomicrobiota</taxon>
        <taxon>Verrucomicrobiia</taxon>
        <taxon>Verrucomicrobiales</taxon>
        <taxon>Rubritaleaceae</taxon>
        <taxon>Rubritalea</taxon>
    </lineage>
</organism>
<dbReference type="SUPFAM" id="SSF54913">
    <property type="entry name" value="GlnB-like"/>
    <property type="match status" value="1"/>
</dbReference>
<dbReference type="STRING" id="1123071.SAMN02745181_1621"/>
<reference evidence="2 3" key="1">
    <citation type="submission" date="2016-11" db="EMBL/GenBank/DDBJ databases">
        <authorList>
            <person name="Jaros S."/>
            <person name="Januszkiewicz K."/>
            <person name="Wedrychowicz H."/>
        </authorList>
    </citation>
    <scope>NUCLEOTIDE SEQUENCE [LARGE SCALE GENOMIC DNA]</scope>
    <source>
        <strain evidence="2 3">DSM 18772</strain>
    </source>
</reference>
<dbReference type="GO" id="GO:0010038">
    <property type="term" value="P:response to metal ion"/>
    <property type="evidence" value="ECO:0007669"/>
    <property type="project" value="InterPro"/>
</dbReference>
<sequence>MNVLVVLVTFPEEKCARQIGTVLIEKQLAACVNIIPGAESIYRWEGKVCCEKEVIGIIKTTEDAYQALEHALVDLHPYDVPELIALRPETGSRDYLSWVRGEVLS</sequence>